<evidence type="ECO:0000256" key="6">
    <source>
        <dbReference type="SAM" id="MobiDB-lite"/>
    </source>
</evidence>
<dbReference type="PIRSF" id="PIRSF036836">
    <property type="entry name" value="RNase_bind_SBP1"/>
    <property type="match status" value="1"/>
</dbReference>
<keyword evidence="9" id="KW-1185">Reference proteome</keyword>
<dbReference type="PANTHER" id="PTHR42647">
    <property type="entry name" value="SBP (S-RIBONUCLEASE BINDING PROTEIN) FAMILY PROTEIN"/>
    <property type="match status" value="1"/>
</dbReference>
<dbReference type="EnsemblPlants" id="HORVU.MOREX.r3.4HG0389860.1">
    <property type="protein sequence ID" value="HORVU.MOREX.r3.4HG0389860.1"/>
    <property type="gene ID" value="HORVU.MOREX.r3.4HG0389860"/>
</dbReference>
<feature type="coiled-coil region" evidence="5">
    <location>
        <begin position="236"/>
        <end position="277"/>
    </location>
</feature>
<evidence type="ECO:0000256" key="2">
    <source>
        <dbReference type="ARBA" id="ARBA00022771"/>
    </source>
</evidence>
<dbReference type="InterPro" id="IPR001841">
    <property type="entry name" value="Znf_RING"/>
</dbReference>
<evidence type="ECO:0000313" key="9">
    <source>
        <dbReference type="Proteomes" id="UP000011116"/>
    </source>
</evidence>
<dbReference type="Pfam" id="PF13920">
    <property type="entry name" value="zf-C3HC4_3"/>
    <property type="match status" value="1"/>
</dbReference>
<organism evidence="8 9">
    <name type="scientific">Hordeum vulgare subsp. vulgare</name>
    <name type="common">Domesticated barley</name>
    <dbReference type="NCBI Taxonomy" id="112509"/>
    <lineage>
        <taxon>Eukaryota</taxon>
        <taxon>Viridiplantae</taxon>
        <taxon>Streptophyta</taxon>
        <taxon>Embryophyta</taxon>
        <taxon>Tracheophyta</taxon>
        <taxon>Spermatophyta</taxon>
        <taxon>Magnoliopsida</taxon>
        <taxon>Liliopsida</taxon>
        <taxon>Poales</taxon>
        <taxon>Poaceae</taxon>
        <taxon>BOP clade</taxon>
        <taxon>Pooideae</taxon>
        <taxon>Triticodae</taxon>
        <taxon>Triticeae</taxon>
        <taxon>Hordeinae</taxon>
        <taxon>Hordeum</taxon>
    </lineage>
</organism>
<dbReference type="GO" id="GO:0004842">
    <property type="term" value="F:ubiquitin-protein transferase activity"/>
    <property type="evidence" value="ECO:0000318"/>
    <property type="project" value="GO_Central"/>
</dbReference>
<feature type="region of interest" description="Disordered" evidence="6">
    <location>
        <begin position="59"/>
        <end position="84"/>
    </location>
</feature>
<sequence>MAPHVNRTSTSIKPKSHYLPALSTEPHSAFSLLPFRRGDLPLSPLAHLPLAMAFFSHHHLQQPHPAAPPPPQQQQPAPLSFRNALPVPVDGQIPAPLAFFNAPPAFPDQAGQPQLDAAGLTAAAGMGWRQPREQELLGENSQMSSIDFLQTGSAVSTGLALSLEDRRHGGGGAGAGNSSGDSPLLLLPMLDDDISREVQRLDADMDRFIRAQSERLRQSILEKVQAKQFEALASVEDKILRKIRDKESEVQNINKRNLELEDQIKQMSGEVGAWQQRAKYNESMISALKYNLEQVCAHQSKDFKEGCGDSEVDDTASCCNGGAVNLQLMPKANNHPKDLMACRVCKSSEACMLLLPCRHLCLCKECESKLSFCPLCQSSKILGMEIYM</sequence>
<dbReference type="AlphaFoldDB" id="A0A8I6XGM8"/>
<keyword evidence="1" id="KW-0479">Metal-binding</keyword>
<evidence type="ECO:0000256" key="3">
    <source>
        <dbReference type="ARBA" id="ARBA00022833"/>
    </source>
</evidence>
<dbReference type="PROSITE" id="PS50089">
    <property type="entry name" value="ZF_RING_2"/>
    <property type="match status" value="1"/>
</dbReference>
<name>A0A8I6XGM8_HORVV</name>
<evidence type="ECO:0000259" key="7">
    <source>
        <dbReference type="PROSITE" id="PS50089"/>
    </source>
</evidence>
<dbReference type="Proteomes" id="UP000011116">
    <property type="component" value="Chromosome 4H"/>
</dbReference>
<evidence type="ECO:0000256" key="1">
    <source>
        <dbReference type="ARBA" id="ARBA00022723"/>
    </source>
</evidence>
<dbReference type="SMR" id="A0A8I6XGM8"/>
<proteinExistence type="predicted"/>
<dbReference type="FunFam" id="3.30.40.10:FF:000239">
    <property type="entry name" value="probable BOI-related E3 ubiquitin-protein ligase 2"/>
    <property type="match status" value="1"/>
</dbReference>
<evidence type="ECO:0000256" key="4">
    <source>
        <dbReference type="PROSITE-ProRule" id="PRU00175"/>
    </source>
</evidence>
<keyword evidence="3" id="KW-0862">Zinc</keyword>
<accession>A0A8I6XGM8</accession>
<feature type="domain" description="RING-type" evidence="7">
    <location>
        <begin position="342"/>
        <end position="377"/>
    </location>
</feature>
<reference evidence="8" key="3">
    <citation type="submission" date="2022-01" db="UniProtKB">
        <authorList>
            <consortium name="EnsemblPlants"/>
        </authorList>
    </citation>
    <scope>IDENTIFICATION</scope>
    <source>
        <strain evidence="8">subsp. vulgare</strain>
    </source>
</reference>
<dbReference type="GO" id="GO:0008270">
    <property type="term" value="F:zinc ion binding"/>
    <property type="evidence" value="ECO:0007669"/>
    <property type="project" value="UniProtKB-KW"/>
</dbReference>
<reference evidence="9" key="1">
    <citation type="journal article" date="2012" name="Nature">
        <title>A physical, genetic and functional sequence assembly of the barley genome.</title>
        <authorList>
            <consortium name="The International Barley Genome Sequencing Consortium"/>
            <person name="Mayer K.F."/>
            <person name="Waugh R."/>
            <person name="Brown J.W."/>
            <person name="Schulman A."/>
            <person name="Langridge P."/>
            <person name="Platzer M."/>
            <person name="Fincher G.B."/>
            <person name="Muehlbauer G.J."/>
            <person name="Sato K."/>
            <person name="Close T.J."/>
            <person name="Wise R.P."/>
            <person name="Stein N."/>
        </authorList>
    </citation>
    <scope>NUCLEOTIDE SEQUENCE [LARGE SCALE GENOMIC DNA]</scope>
    <source>
        <strain evidence="9">cv. Morex</strain>
    </source>
</reference>
<dbReference type="Gramene" id="HORVU.MOREX.r3.4HG0389860.1">
    <property type="protein sequence ID" value="HORVU.MOREX.r3.4HG0389860.1"/>
    <property type="gene ID" value="HORVU.MOREX.r3.4HG0389860"/>
</dbReference>
<reference evidence="8" key="2">
    <citation type="submission" date="2020-10" db="EMBL/GenBank/DDBJ databases">
        <authorList>
            <person name="Scholz U."/>
            <person name="Mascher M."/>
            <person name="Fiebig A."/>
        </authorList>
    </citation>
    <scope>NUCLEOTIDE SEQUENCE [LARGE SCALE GENOMIC DNA]</scope>
    <source>
        <strain evidence="8">cv. Morex</strain>
    </source>
</reference>
<gene>
    <name evidence="8" type="primary">LOC123449084</name>
</gene>
<dbReference type="PANTHER" id="PTHR42647:SF10">
    <property type="entry name" value="F2G19.2"/>
    <property type="match status" value="1"/>
</dbReference>
<evidence type="ECO:0000313" key="8">
    <source>
        <dbReference type="EnsemblPlants" id="HORVU.MOREX.r3.4HG0389860.1"/>
    </source>
</evidence>
<dbReference type="Gramene" id="HORVU.MOREX.r2.4HG0324300.1">
    <property type="protein sequence ID" value="HORVU.MOREX.r2.4HG0324300.1"/>
    <property type="gene ID" value="HORVU.MOREX.r2.4HG0324300"/>
</dbReference>
<keyword evidence="2 4" id="KW-0863">Zinc-finger</keyword>
<keyword evidence="5" id="KW-0175">Coiled coil</keyword>
<evidence type="ECO:0000256" key="5">
    <source>
        <dbReference type="SAM" id="Coils"/>
    </source>
</evidence>
<dbReference type="InterPro" id="IPR013083">
    <property type="entry name" value="Znf_RING/FYVE/PHD"/>
</dbReference>
<dbReference type="CDD" id="cd16649">
    <property type="entry name" value="mRING-HC-C3HC5_CGRF1-like"/>
    <property type="match status" value="1"/>
</dbReference>
<protein>
    <recommendedName>
        <fullName evidence="7">RING-type domain-containing protein</fullName>
    </recommendedName>
</protein>
<dbReference type="Gene3D" id="3.30.40.10">
    <property type="entry name" value="Zinc/RING finger domain, C3HC4 (zinc finger)"/>
    <property type="match status" value="1"/>
</dbReference>